<protein>
    <submittedName>
        <fullName evidence="2">Uncharacterized protein</fullName>
    </submittedName>
</protein>
<proteinExistence type="predicted"/>
<dbReference type="Proteomes" id="UP000054988">
    <property type="component" value="Unassembled WGS sequence"/>
</dbReference>
<dbReference type="EMBL" id="LATX01001033">
    <property type="protein sequence ID" value="KTB43969.1"/>
    <property type="molecule type" value="Genomic_DNA"/>
</dbReference>
<name>A0A0W0G5Y3_MONRR</name>
<organism evidence="2 3">
    <name type="scientific">Moniliophthora roreri</name>
    <name type="common">Frosty pod rot fungus</name>
    <name type="synonym">Monilia roreri</name>
    <dbReference type="NCBI Taxonomy" id="221103"/>
    <lineage>
        <taxon>Eukaryota</taxon>
        <taxon>Fungi</taxon>
        <taxon>Dikarya</taxon>
        <taxon>Basidiomycota</taxon>
        <taxon>Agaricomycotina</taxon>
        <taxon>Agaricomycetes</taxon>
        <taxon>Agaricomycetidae</taxon>
        <taxon>Agaricales</taxon>
        <taxon>Marasmiineae</taxon>
        <taxon>Marasmiaceae</taxon>
        <taxon>Moniliophthora</taxon>
    </lineage>
</organism>
<evidence type="ECO:0000313" key="3">
    <source>
        <dbReference type="Proteomes" id="UP000054988"/>
    </source>
</evidence>
<evidence type="ECO:0000256" key="1">
    <source>
        <dbReference type="SAM" id="MobiDB-lite"/>
    </source>
</evidence>
<comment type="caution">
    <text evidence="2">The sequence shown here is derived from an EMBL/GenBank/DDBJ whole genome shotgun (WGS) entry which is preliminary data.</text>
</comment>
<evidence type="ECO:0000313" key="2">
    <source>
        <dbReference type="EMBL" id="KTB43969.1"/>
    </source>
</evidence>
<feature type="region of interest" description="Disordered" evidence="1">
    <location>
        <begin position="335"/>
        <end position="354"/>
    </location>
</feature>
<sequence length="410" mass="45928">MKSPTGRADKNFQDEKLACHLHEAVIYSLFQVDGHTELSGDAIDLVNNTFGRFTDAYQSSVTISEPWMIASIVRWFQKSWKSVIDVDYLTDKISAPEISSNHINALMAAGLAAVFDREDGRRLGDVFSHPNFQDLEITGEIVFNAVVSGDIQERSLKYSSDFSQRLATWTYNAKETLAWIENRDTPFCIFCTDDKTSTLLFTIKTSNGERFWVFLRMILPLTGNDEVAKDAESCANALLPSNLLRPLHGKRLTASVTDSLQKVSGPESFVGTSGVLRVVGVFAHDAEALDSWSSKVYQVSVLNTESIRSATRRYGTKELPKCVVSHAIVNDSMAKRKTHGGIGEDEESAQPKKRCPTEEIQQIYNKDGVKNAKTKRGRIDDVEAFQARSGIVIIVLRYNKEFRRVKIQKK</sequence>
<dbReference type="AlphaFoldDB" id="A0A0W0G5Y3"/>
<gene>
    <name evidence="2" type="ORF">WG66_3455</name>
</gene>
<reference evidence="2 3" key="1">
    <citation type="submission" date="2015-12" db="EMBL/GenBank/DDBJ databases">
        <title>Draft genome sequence of Moniliophthora roreri, the causal agent of frosty pod rot of cacao.</title>
        <authorList>
            <person name="Aime M.C."/>
            <person name="Diaz-Valderrama J.R."/>
            <person name="Kijpornyongpan T."/>
            <person name="Phillips-Mora W."/>
        </authorList>
    </citation>
    <scope>NUCLEOTIDE SEQUENCE [LARGE SCALE GENOMIC DNA]</scope>
    <source>
        <strain evidence="2 3">MCA 2952</strain>
    </source>
</reference>
<accession>A0A0W0G5Y3</accession>